<feature type="transmembrane region" description="Helical" evidence="1">
    <location>
        <begin position="106"/>
        <end position="123"/>
    </location>
</feature>
<dbReference type="EMBL" id="VSSQ01004850">
    <property type="protein sequence ID" value="MPM26880.1"/>
    <property type="molecule type" value="Genomic_DNA"/>
</dbReference>
<organism evidence="2">
    <name type="scientific">bioreactor metagenome</name>
    <dbReference type="NCBI Taxonomy" id="1076179"/>
    <lineage>
        <taxon>unclassified sequences</taxon>
        <taxon>metagenomes</taxon>
        <taxon>ecological metagenomes</taxon>
    </lineage>
</organism>
<evidence type="ECO:0000313" key="2">
    <source>
        <dbReference type="EMBL" id="MPM26880.1"/>
    </source>
</evidence>
<proteinExistence type="predicted"/>
<keyword evidence="1" id="KW-0812">Transmembrane</keyword>
<keyword evidence="1" id="KW-1133">Transmembrane helix</keyword>
<comment type="caution">
    <text evidence="2">The sequence shown here is derived from an EMBL/GenBank/DDBJ whole genome shotgun (WGS) entry which is preliminary data.</text>
</comment>
<sequence>MWSEKRGSESNLIFAIFPIVLNVATSFVYFMRGGSYETIGAVNNVNSFTLFTIFICCILNFFEKSRNLSGEEKKELNKKMYFMKLLGALFIGYILFTIIIVRNISIIISALLMFAGYINLYMFKSKIKSSYMLSETQRNWRKAYNKNSYEDINLLWKIKPMIHPHVSVSFIERIKHIDWIVLIFILPFSGKFRLEYIPAMVIAFIFIISDVLYFIDAILGLYTETKGICTGIVMKLGRRGRRNYYEVYVTDFENKRELKFRVYDYCDYNENDVLQLIHGGLSKKVIIAAKVVGNY</sequence>
<protein>
    <submittedName>
        <fullName evidence="2">Uncharacterized protein</fullName>
    </submittedName>
</protein>
<name>A0A644YEL8_9ZZZZ</name>
<gene>
    <name evidence="2" type="ORF">SDC9_73385</name>
</gene>
<reference evidence="2" key="1">
    <citation type="submission" date="2019-08" db="EMBL/GenBank/DDBJ databases">
        <authorList>
            <person name="Kucharzyk K."/>
            <person name="Murdoch R.W."/>
            <person name="Higgins S."/>
            <person name="Loffler F."/>
        </authorList>
    </citation>
    <scope>NUCLEOTIDE SEQUENCE</scope>
</reference>
<keyword evidence="1" id="KW-0472">Membrane</keyword>
<feature type="transmembrane region" description="Helical" evidence="1">
    <location>
        <begin position="44"/>
        <end position="62"/>
    </location>
</feature>
<feature type="transmembrane region" description="Helical" evidence="1">
    <location>
        <begin position="12"/>
        <end position="32"/>
    </location>
</feature>
<accession>A0A644YEL8</accession>
<feature type="transmembrane region" description="Helical" evidence="1">
    <location>
        <begin position="82"/>
        <end position="100"/>
    </location>
</feature>
<evidence type="ECO:0000256" key="1">
    <source>
        <dbReference type="SAM" id="Phobius"/>
    </source>
</evidence>
<feature type="transmembrane region" description="Helical" evidence="1">
    <location>
        <begin position="200"/>
        <end position="222"/>
    </location>
</feature>
<dbReference type="AlphaFoldDB" id="A0A644YEL8"/>